<keyword evidence="3" id="KW-0479">Metal-binding</keyword>
<evidence type="ECO:0000256" key="1">
    <source>
        <dbReference type="ARBA" id="ARBA00004496"/>
    </source>
</evidence>
<gene>
    <name evidence="9" type="ORF">METBISCDRAFT_13988</name>
</gene>
<dbReference type="Proteomes" id="UP000268321">
    <property type="component" value="Unassembled WGS sequence"/>
</dbReference>
<proteinExistence type="predicted"/>
<dbReference type="GO" id="GO:0005634">
    <property type="term" value="C:nucleus"/>
    <property type="evidence" value="ECO:0007669"/>
    <property type="project" value="TreeGrafter"/>
</dbReference>
<comment type="subcellular location">
    <subcellularLocation>
        <location evidence="1">Cytoplasm</location>
    </subcellularLocation>
</comment>
<dbReference type="GO" id="GO:0061630">
    <property type="term" value="F:ubiquitin protein ligase activity"/>
    <property type="evidence" value="ECO:0007669"/>
    <property type="project" value="InterPro"/>
</dbReference>
<evidence type="ECO:0000256" key="5">
    <source>
        <dbReference type="ARBA" id="ARBA00022833"/>
    </source>
</evidence>
<evidence type="ECO:0000256" key="2">
    <source>
        <dbReference type="ARBA" id="ARBA00022490"/>
    </source>
</evidence>
<dbReference type="OrthoDB" id="1933455at2759"/>
<dbReference type="InterPro" id="IPR024964">
    <property type="entry name" value="CTLH/CRA"/>
</dbReference>
<organism evidence="9 10">
    <name type="scientific">Metschnikowia bicuspidata</name>
    <dbReference type="NCBI Taxonomy" id="27322"/>
    <lineage>
        <taxon>Eukaryota</taxon>
        <taxon>Fungi</taxon>
        <taxon>Dikarya</taxon>
        <taxon>Ascomycota</taxon>
        <taxon>Saccharomycotina</taxon>
        <taxon>Pichiomycetes</taxon>
        <taxon>Metschnikowiaceae</taxon>
        <taxon>Metschnikowia</taxon>
    </lineage>
</organism>
<evidence type="ECO:0000259" key="8">
    <source>
        <dbReference type="PROSITE" id="PS51867"/>
    </source>
</evidence>
<dbReference type="AlphaFoldDB" id="A0A4P9ZHM1"/>
<dbReference type="InterPro" id="IPR044063">
    <property type="entry name" value="ZF_RING_GID"/>
</dbReference>
<dbReference type="GO" id="GO:0008270">
    <property type="term" value="F:zinc ion binding"/>
    <property type="evidence" value="ECO:0007669"/>
    <property type="project" value="UniProtKB-KW"/>
</dbReference>
<sequence>MSEPTLNFMVQSRQVQLSVPGELIKKNLKTIQKLIEKTRKQLLDEIAHVKNDQHLTAEQKLVTIRKLIRSVEQMQRKLRALVNRDDDFRRRLTARAARLGQLRQYTLEAKKDSDSDDLQLDFHNEEFICWLRDEANILVIDYLLKSSLSSCRNLGAVVAEKVAQKAKYPLADLIDTDVYESYNKVFLSITEKHDLELITAWYNDNRNALKKIGLNLEFEIHYCRYLYLLNEKQAHEAVEYGKHHLAPYARLSNYSPEDAVNYYANVERLSELGAPLASSATPRVLTLPQKFLSSMLLPSLERPRYFSVLARSRSKVNRGWIRLAECFTQEYTNIYGISQNYPLFVYLSAGLSCLKTKSCFCYKSNTIFEPEEIEEERPTKHRSSKDQIFRGPNFYYEKLKKINQCPVCSPELCALSRSLPYGLLITSIFNDPFMLPNGNIYPYDKLMAHRGLDVTRKRVYDPLTKEKFVLDDCVRVFPA</sequence>
<keyword evidence="5" id="KW-0862">Zinc</keyword>
<evidence type="ECO:0000256" key="6">
    <source>
        <dbReference type="PROSITE-ProRule" id="PRU01215"/>
    </source>
</evidence>
<evidence type="ECO:0000313" key="10">
    <source>
        <dbReference type="Proteomes" id="UP000268321"/>
    </source>
</evidence>
<dbReference type="PANTHER" id="PTHR12170">
    <property type="entry name" value="MACROPHAGE ERYTHROBLAST ATTACHER-RELATED"/>
    <property type="match status" value="1"/>
</dbReference>
<keyword evidence="7" id="KW-0175">Coiled coil</keyword>
<feature type="zinc finger region" description="RING-Gid-type" evidence="6">
    <location>
        <begin position="405"/>
        <end position="464"/>
    </location>
</feature>
<evidence type="ECO:0000256" key="4">
    <source>
        <dbReference type="ARBA" id="ARBA00022771"/>
    </source>
</evidence>
<protein>
    <recommendedName>
        <fullName evidence="8">RING-Gid-type domain-containing protein</fullName>
    </recommendedName>
</protein>
<accession>A0A4P9ZHM1</accession>
<dbReference type="GO" id="GO:0005737">
    <property type="term" value="C:cytoplasm"/>
    <property type="evidence" value="ECO:0007669"/>
    <property type="project" value="UniProtKB-SubCell"/>
</dbReference>
<dbReference type="PANTHER" id="PTHR12170:SF2">
    <property type="entry name" value="E3 UBIQUITIN-PROTEIN TRANSFERASE MAEA"/>
    <property type="match status" value="1"/>
</dbReference>
<keyword evidence="2" id="KW-0963">Cytoplasm</keyword>
<name>A0A4P9ZHM1_9ASCO</name>
<evidence type="ECO:0000256" key="3">
    <source>
        <dbReference type="ARBA" id="ARBA00022723"/>
    </source>
</evidence>
<dbReference type="InterPro" id="IPR045098">
    <property type="entry name" value="Fyv10_fam"/>
</dbReference>
<dbReference type="EMBL" id="ML004441">
    <property type="protein sequence ID" value="RKP31480.1"/>
    <property type="molecule type" value="Genomic_DNA"/>
</dbReference>
<feature type="coiled-coil region" evidence="7">
    <location>
        <begin position="64"/>
        <end position="91"/>
    </location>
</feature>
<dbReference type="PROSITE" id="PS51867">
    <property type="entry name" value="ZF_RING_GID"/>
    <property type="match status" value="1"/>
</dbReference>
<evidence type="ECO:0000313" key="9">
    <source>
        <dbReference type="EMBL" id="RKP31480.1"/>
    </source>
</evidence>
<keyword evidence="10" id="KW-1185">Reference proteome</keyword>
<dbReference type="Pfam" id="PF10607">
    <property type="entry name" value="CTLH"/>
    <property type="match status" value="1"/>
</dbReference>
<keyword evidence="4 6" id="KW-0863">Zinc-finger</keyword>
<dbReference type="GO" id="GO:0043161">
    <property type="term" value="P:proteasome-mediated ubiquitin-dependent protein catabolic process"/>
    <property type="evidence" value="ECO:0007669"/>
    <property type="project" value="InterPro"/>
</dbReference>
<reference evidence="10" key="1">
    <citation type="journal article" date="2018" name="Nat. Microbiol.">
        <title>Leveraging single-cell genomics to expand the fungal tree of life.</title>
        <authorList>
            <person name="Ahrendt S.R."/>
            <person name="Quandt C.A."/>
            <person name="Ciobanu D."/>
            <person name="Clum A."/>
            <person name="Salamov A."/>
            <person name="Andreopoulos B."/>
            <person name="Cheng J.F."/>
            <person name="Woyke T."/>
            <person name="Pelin A."/>
            <person name="Henrissat B."/>
            <person name="Reynolds N.K."/>
            <person name="Benny G.L."/>
            <person name="Smith M.E."/>
            <person name="James T.Y."/>
            <person name="Grigoriev I.V."/>
        </authorList>
    </citation>
    <scope>NUCLEOTIDE SEQUENCE [LARGE SCALE GENOMIC DNA]</scope>
    <source>
        <strain evidence="10">Baker2002</strain>
    </source>
</reference>
<evidence type="ECO:0000256" key="7">
    <source>
        <dbReference type="SAM" id="Coils"/>
    </source>
</evidence>
<feature type="domain" description="RING-Gid-type" evidence="8">
    <location>
        <begin position="405"/>
        <end position="464"/>
    </location>
</feature>
<dbReference type="GO" id="GO:0034657">
    <property type="term" value="C:GID complex"/>
    <property type="evidence" value="ECO:0007669"/>
    <property type="project" value="TreeGrafter"/>
</dbReference>